<name>A0A1W1VE37_9FIRM</name>
<dbReference type="CDD" id="cd00093">
    <property type="entry name" value="HTH_XRE"/>
    <property type="match status" value="1"/>
</dbReference>
<dbReference type="GO" id="GO:0003677">
    <property type="term" value="F:DNA binding"/>
    <property type="evidence" value="ECO:0007669"/>
    <property type="project" value="UniProtKB-KW"/>
</dbReference>
<feature type="domain" description="HTH cro/C1-type" evidence="2">
    <location>
        <begin position="6"/>
        <end position="60"/>
    </location>
</feature>
<accession>A0A1W1VE37</accession>
<dbReference type="InterPro" id="IPR001387">
    <property type="entry name" value="Cro/C1-type_HTH"/>
</dbReference>
<dbReference type="SUPFAM" id="SSF47413">
    <property type="entry name" value="lambda repressor-like DNA-binding domains"/>
    <property type="match status" value="1"/>
</dbReference>
<dbReference type="InterPro" id="IPR010982">
    <property type="entry name" value="Lambda_DNA-bd_dom_sf"/>
</dbReference>
<proteinExistence type="predicted"/>
<organism evidence="3 4">
    <name type="scientific">Thermanaeromonas toyohensis ToBE</name>
    <dbReference type="NCBI Taxonomy" id="698762"/>
    <lineage>
        <taxon>Bacteria</taxon>
        <taxon>Bacillati</taxon>
        <taxon>Bacillota</taxon>
        <taxon>Clostridia</taxon>
        <taxon>Neomoorellales</taxon>
        <taxon>Neomoorellaceae</taxon>
        <taxon>Thermanaeromonas</taxon>
    </lineage>
</organism>
<dbReference type="Proteomes" id="UP000192569">
    <property type="component" value="Chromosome I"/>
</dbReference>
<dbReference type="PANTHER" id="PTHR46558:SF11">
    <property type="entry name" value="HTH-TYPE TRANSCRIPTIONAL REGULATOR XRE"/>
    <property type="match status" value="1"/>
</dbReference>
<dbReference type="PANTHER" id="PTHR46558">
    <property type="entry name" value="TRACRIPTIONAL REGULATORY PROTEIN-RELATED-RELATED"/>
    <property type="match status" value="1"/>
</dbReference>
<dbReference type="AlphaFoldDB" id="A0A1W1VE37"/>
<sequence>MRNQKLYELRLQRRLSQRQVAEAVGITQSGYAMIERGWRHPRKETMKRLAEFFGVTVDELFFRSE</sequence>
<evidence type="ECO:0000259" key="2">
    <source>
        <dbReference type="PROSITE" id="PS50943"/>
    </source>
</evidence>
<evidence type="ECO:0000313" key="3">
    <source>
        <dbReference type="EMBL" id="SMB91707.1"/>
    </source>
</evidence>
<keyword evidence="4" id="KW-1185">Reference proteome</keyword>
<dbReference type="PROSITE" id="PS50943">
    <property type="entry name" value="HTH_CROC1"/>
    <property type="match status" value="1"/>
</dbReference>
<dbReference type="STRING" id="698762.SAMN00808754_0505"/>
<dbReference type="Gene3D" id="1.10.260.40">
    <property type="entry name" value="lambda repressor-like DNA-binding domains"/>
    <property type="match status" value="1"/>
</dbReference>
<evidence type="ECO:0000313" key="4">
    <source>
        <dbReference type="Proteomes" id="UP000192569"/>
    </source>
</evidence>
<dbReference type="EMBL" id="LT838272">
    <property type="protein sequence ID" value="SMB91707.1"/>
    <property type="molecule type" value="Genomic_DNA"/>
</dbReference>
<dbReference type="SMART" id="SM00530">
    <property type="entry name" value="HTH_XRE"/>
    <property type="match status" value="1"/>
</dbReference>
<evidence type="ECO:0000256" key="1">
    <source>
        <dbReference type="ARBA" id="ARBA00023125"/>
    </source>
</evidence>
<protein>
    <submittedName>
        <fullName evidence="3">Helix-turn-helix</fullName>
    </submittedName>
</protein>
<dbReference type="Pfam" id="PF01381">
    <property type="entry name" value="HTH_3"/>
    <property type="match status" value="1"/>
</dbReference>
<keyword evidence="1" id="KW-0238">DNA-binding</keyword>
<gene>
    <name evidence="3" type="ORF">SAMN00808754_0505</name>
</gene>
<reference evidence="3 4" key="1">
    <citation type="submission" date="2017-04" db="EMBL/GenBank/DDBJ databases">
        <authorList>
            <person name="Afonso C.L."/>
            <person name="Miller P.J."/>
            <person name="Scott M.A."/>
            <person name="Spackman E."/>
            <person name="Goraichik I."/>
            <person name="Dimitrov K.M."/>
            <person name="Suarez D.L."/>
            <person name="Swayne D.E."/>
        </authorList>
    </citation>
    <scope>NUCLEOTIDE SEQUENCE [LARGE SCALE GENOMIC DNA]</scope>
    <source>
        <strain evidence="3 4">ToBE</strain>
    </source>
</reference>